<reference evidence="5" key="1">
    <citation type="submission" date="2016-10" db="EMBL/GenBank/DDBJ databases">
        <authorList>
            <person name="Varghese N."/>
            <person name="Submissions S."/>
        </authorList>
    </citation>
    <scope>NUCLEOTIDE SEQUENCE [LARGE SCALE GENOMIC DNA]</scope>
    <source>
        <strain evidence="5">PL19</strain>
    </source>
</reference>
<evidence type="ECO:0000256" key="2">
    <source>
        <dbReference type="SAM" id="Phobius"/>
    </source>
</evidence>
<keyword evidence="2" id="KW-1133">Transmembrane helix</keyword>
<dbReference type="Pfam" id="PF20712">
    <property type="entry name" value="CyanoTRADDas_TM"/>
    <property type="match status" value="1"/>
</dbReference>
<keyword evidence="2" id="KW-0472">Membrane</keyword>
<organism evidence="4 5">
    <name type="scientific">Streptomyces pini</name>
    <dbReference type="NCBI Taxonomy" id="1520580"/>
    <lineage>
        <taxon>Bacteria</taxon>
        <taxon>Bacillati</taxon>
        <taxon>Actinomycetota</taxon>
        <taxon>Actinomycetes</taxon>
        <taxon>Kitasatosporales</taxon>
        <taxon>Streptomycetaceae</taxon>
        <taxon>Streptomyces</taxon>
    </lineage>
</organism>
<keyword evidence="5" id="KW-1185">Reference proteome</keyword>
<evidence type="ECO:0000259" key="3">
    <source>
        <dbReference type="Pfam" id="PF20712"/>
    </source>
</evidence>
<keyword evidence="2" id="KW-0812">Transmembrane</keyword>
<sequence length="214" mass="22924">MTRTAVGGDEEEPERSNAGRSGVAVSGSIYGSVVQFVNTGSIERNPAPSEPDLATQRQNFFFDFLKQALKQAETTFRLSVFFMSGGALILLVGGCLALANAGNPDWSYLPVLTALSGLLITSCGGAFALHSHRARKHLTEQAERIHKNIQDDRTLEQATALIDRIEDDDLRDRLKSVTALRTLGLSPDPGTVTDRLLPGQGGTTGEIEPGGSTR</sequence>
<proteinExistence type="predicted"/>
<dbReference type="AlphaFoldDB" id="A0A1I4EFP7"/>
<accession>A0A1I4EFP7</accession>
<feature type="transmembrane region" description="Helical" evidence="2">
    <location>
        <begin position="108"/>
        <end position="129"/>
    </location>
</feature>
<dbReference type="Proteomes" id="UP000198928">
    <property type="component" value="Unassembled WGS sequence"/>
</dbReference>
<evidence type="ECO:0000313" key="5">
    <source>
        <dbReference type="Proteomes" id="UP000198928"/>
    </source>
</evidence>
<evidence type="ECO:0000313" key="4">
    <source>
        <dbReference type="EMBL" id="SFL04584.1"/>
    </source>
</evidence>
<feature type="region of interest" description="Disordered" evidence="1">
    <location>
        <begin position="185"/>
        <end position="214"/>
    </location>
</feature>
<feature type="domain" description="Cyanobacterial TRADD-N associated 2 transmembrane" evidence="3">
    <location>
        <begin position="67"/>
        <end position="138"/>
    </location>
</feature>
<feature type="region of interest" description="Disordered" evidence="1">
    <location>
        <begin position="1"/>
        <end position="23"/>
    </location>
</feature>
<dbReference type="EMBL" id="FOSG01000012">
    <property type="protein sequence ID" value="SFL04584.1"/>
    <property type="molecule type" value="Genomic_DNA"/>
</dbReference>
<gene>
    <name evidence="4" type="ORF">SAMN05192584_11259</name>
</gene>
<dbReference type="InterPro" id="IPR048567">
    <property type="entry name" value="CyanoTRADDas_TM"/>
</dbReference>
<protein>
    <recommendedName>
        <fullName evidence="3">Cyanobacterial TRADD-N associated 2 transmembrane domain-containing protein</fullName>
    </recommendedName>
</protein>
<name>A0A1I4EFP7_9ACTN</name>
<feature type="transmembrane region" description="Helical" evidence="2">
    <location>
        <begin position="80"/>
        <end position="102"/>
    </location>
</feature>
<dbReference type="RefSeq" id="WP_175541047.1">
    <property type="nucleotide sequence ID" value="NZ_FOSG01000012.1"/>
</dbReference>
<evidence type="ECO:0000256" key="1">
    <source>
        <dbReference type="SAM" id="MobiDB-lite"/>
    </source>
</evidence>